<protein>
    <submittedName>
        <fullName evidence="2">Uncharacterized protein</fullName>
    </submittedName>
</protein>
<accession>A0ABS5UC76</accession>
<gene>
    <name evidence="2" type="ORF">KJB30_15990</name>
</gene>
<dbReference type="Proteomes" id="UP000784128">
    <property type="component" value="Unassembled WGS sequence"/>
</dbReference>
<evidence type="ECO:0000313" key="3">
    <source>
        <dbReference type="Proteomes" id="UP000784128"/>
    </source>
</evidence>
<feature type="region of interest" description="Disordered" evidence="1">
    <location>
        <begin position="33"/>
        <end position="67"/>
    </location>
</feature>
<comment type="caution">
    <text evidence="2">The sequence shown here is derived from an EMBL/GenBank/DDBJ whole genome shotgun (WGS) entry which is preliminary data.</text>
</comment>
<organism evidence="2 3">
    <name type="scientific">Pelotalea chapellei</name>
    <dbReference type="NCBI Taxonomy" id="44671"/>
    <lineage>
        <taxon>Bacteria</taxon>
        <taxon>Pseudomonadati</taxon>
        <taxon>Thermodesulfobacteriota</taxon>
        <taxon>Desulfuromonadia</taxon>
        <taxon>Geobacterales</taxon>
        <taxon>Geobacteraceae</taxon>
        <taxon>Pelotalea</taxon>
    </lineage>
</organism>
<keyword evidence="3" id="KW-1185">Reference proteome</keyword>
<evidence type="ECO:0000256" key="1">
    <source>
        <dbReference type="SAM" id="MobiDB-lite"/>
    </source>
</evidence>
<dbReference type="RefSeq" id="WP_214301189.1">
    <property type="nucleotide sequence ID" value="NZ_JAHDYS010000019.1"/>
</dbReference>
<sequence length="67" mass="7572">MDLNLDEQRLIVEFRKMSSSAKEELLAAATALNHRTGEKEHDGSTNQCPLKPQETRPEAEKTSIFTE</sequence>
<dbReference type="EMBL" id="JAHDYS010000019">
    <property type="protein sequence ID" value="MBT1073293.1"/>
    <property type="molecule type" value="Genomic_DNA"/>
</dbReference>
<proteinExistence type="predicted"/>
<name>A0ABS5UC76_9BACT</name>
<evidence type="ECO:0000313" key="2">
    <source>
        <dbReference type="EMBL" id="MBT1073293.1"/>
    </source>
</evidence>
<reference evidence="2 3" key="1">
    <citation type="submission" date="2021-05" db="EMBL/GenBank/DDBJ databases">
        <title>The draft genome of Geobacter chapellei DSM 13688.</title>
        <authorList>
            <person name="Xu Z."/>
            <person name="Masuda Y."/>
            <person name="Itoh H."/>
            <person name="Senoo K."/>
        </authorList>
    </citation>
    <scope>NUCLEOTIDE SEQUENCE [LARGE SCALE GENOMIC DNA]</scope>
    <source>
        <strain evidence="2 3">DSM 13688</strain>
    </source>
</reference>